<dbReference type="InterPro" id="IPR029069">
    <property type="entry name" value="HotDog_dom_sf"/>
</dbReference>
<dbReference type="RefSeq" id="WP_140046667.1">
    <property type="nucleotide sequence ID" value="NZ_BAAAEV010000001.1"/>
</dbReference>
<dbReference type="Pfam" id="PF13622">
    <property type="entry name" value="4HBT_3"/>
    <property type="match status" value="1"/>
</dbReference>
<dbReference type="InterPro" id="IPR049450">
    <property type="entry name" value="ACOT8-like_C"/>
</dbReference>
<dbReference type="Gene3D" id="2.40.160.210">
    <property type="entry name" value="Acyl-CoA thioesterase, double hotdog domain"/>
    <property type="match status" value="1"/>
</dbReference>
<dbReference type="InterPro" id="IPR049449">
    <property type="entry name" value="TesB_ACOT8-like_N"/>
</dbReference>
<sequence>MTPIAEILAAATATDTGMRVAIPGDWMQGRTTYGGLSAALALHAAQQSEPDLPPLRSAQIAFIGPLAGDVTVTATRLRRGRNAAFVQADVTSEAGLGLRASFVFMAPLASKIAHDAAPPAPRQPPPPDAPLYVGDPGFFTNNFEFFDDKSPLSPAEWLRWTRLRARDGLDAMVELLAIGDALPPAALRLIGGFAPLSSLTWTINLVDPAPTTTDGWWLLSARADRAADGYSSQRMAVWNARGGLVADAMQGVAIFA</sequence>
<comment type="caution">
    <text evidence="3">The sequence shown here is derived from an EMBL/GenBank/DDBJ whole genome shotgun (WGS) entry which is preliminary data.</text>
</comment>
<keyword evidence="4" id="KW-1185">Reference proteome</keyword>
<dbReference type="Pfam" id="PF20789">
    <property type="entry name" value="4HBT_3C"/>
    <property type="match status" value="1"/>
</dbReference>
<accession>A0ABX0U694</accession>
<feature type="domain" description="Acyl-CoA thioesterase-like N-terminal HotDog" evidence="1">
    <location>
        <begin position="22"/>
        <end position="105"/>
    </location>
</feature>
<dbReference type="EMBL" id="JAASQP010000001">
    <property type="protein sequence ID" value="NIJ24287.1"/>
    <property type="molecule type" value="Genomic_DNA"/>
</dbReference>
<proteinExistence type="predicted"/>
<reference evidence="3 4" key="1">
    <citation type="submission" date="2020-03" db="EMBL/GenBank/DDBJ databases">
        <title>Genomic Encyclopedia of Type Strains, Phase IV (KMG-IV): sequencing the most valuable type-strain genomes for metagenomic binning, comparative biology and taxonomic classification.</title>
        <authorList>
            <person name="Goeker M."/>
        </authorList>
    </citation>
    <scope>NUCLEOTIDE SEQUENCE [LARGE SCALE GENOMIC DNA]</scope>
    <source>
        <strain evidence="3 4">DSM 22753</strain>
    </source>
</reference>
<protein>
    <submittedName>
        <fullName evidence="3">Acyl-CoA thioesterase</fullName>
    </submittedName>
</protein>
<name>A0ABX0U694_9SPHN</name>
<organism evidence="3 4">
    <name type="scientific">Sphingomonas japonica</name>
    <dbReference type="NCBI Taxonomy" id="511662"/>
    <lineage>
        <taxon>Bacteria</taxon>
        <taxon>Pseudomonadati</taxon>
        <taxon>Pseudomonadota</taxon>
        <taxon>Alphaproteobacteria</taxon>
        <taxon>Sphingomonadales</taxon>
        <taxon>Sphingomonadaceae</taxon>
        <taxon>Sphingomonas</taxon>
    </lineage>
</organism>
<gene>
    <name evidence="3" type="ORF">FHT01_001829</name>
</gene>
<feature type="domain" description="Acyl-CoA thioesterase-like C-terminal" evidence="2">
    <location>
        <begin position="124"/>
        <end position="252"/>
    </location>
</feature>
<evidence type="ECO:0000259" key="1">
    <source>
        <dbReference type="Pfam" id="PF13622"/>
    </source>
</evidence>
<dbReference type="Proteomes" id="UP000788153">
    <property type="component" value="Unassembled WGS sequence"/>
</dbReference>
<evidence type="ECO:0000313" key="3">
    <source>
        <dbReference type="EMBL" id="NIJ24287.1"/>
    </source>
</evidence>
<evidence type="ECO:0000313" key="4">
    <source>
        <dbReference type="Proteomes" id="UP000788153"/>
    </source>
</evidence>
<evidence type="ECO:0000259" key="2">
    <source>
        <dbReference type="Pfam" id="PF20789"/>
    </source>
</evidence>
<dbReference type="InterPro" id="IPR042171">
    <property type="entry name" value="Acyl-CoA_hotdog"/>
</dbReference>
<dbReference type="SUPFAM" id="SSF54637">
    <property type="entry name" value="Thioesterase/thiol ester dehydrase-isomerase"/>
    <property type="match status" value="2"/>
</dbReference>